<proteinExistence type="predicted"/>
<dbReference type="EMBL" id="JRRC01084972">
    <property type="protein sequence ID" value="KHF99573.1"/>
    <property type="molecule type" value="Genomic_DNA"/>
</dbReference>
<name>A0A0B0MJD3_GOSAR</name>
<gene>
    <name evidence="1" type="ORF">F383_17671</name>
</gene>
<keyword evidence="2" id="KW-1185">Reference proteome</keyword>
<accession>A0A0B0MJD3</accession>
<evidence type="ECO:0000313" key="2">
    <source>
        <dbReference type="Proteomes" id="UP000032142"/>
    </source>
</evidence>
<sequence>METIFCPRTASGTSIICCNSSIPKISEIRNEIPGNSPDSDCNFWG</sequence>
<dbReference type="Proteomes" id="UP000032142">
    <property type="component" value="Unassembled WGS sequence"/>
</dbReference>
<protein>
    <submittedName>
        <fullName evidence="1">Uncharacterized protein</fullName>
    </submittedName>
</protein>
<dbReference type="AlphaFoldDB" id="A0A0B0MJD3"/>
<comment type="caution">
    <text evidence="1">The sequence shown here is derived from an EMBL/GenBank/DDBJ whole genome shotgun (WGS) entry which is preliminary data.</text>
</comment>
<organism evidence="1 2">
    <name type="scientific">Gossypium arboreum</name>
    <name type="common">Tree cotton</name>
    <name type="synonym">Gossypium nanking</name>
    <dbReference type="NCBI Taxonomy" id="29729"/>
    <lineage>
        <taxon>Eukaryota</taxon>
        <taxon>Viridiplantae</taxon>
        <taxon>Streptophyta</taxon>
        <taxon>Embryophyta</taxon>
        <taxon>Tracheophyta</taxon>
        <taxon>Spermatophyta</taxon>
        <taxon>Magnoliopsida</taxon>
        <taxon>eudicotyledons</taxon>
        <taxon>Gunneridae</taxon>
        <taxon>Pentapetalae</taxon>
        <taxon>rosids</taxon>
        <taxon>malvids</taxon>
        <taxon>Malvales</taxon>
        <taxon>Malvaceae</taxon>
        <taxon>Malvoideae</taxon>
        <taxon>Gossypium</taxon>
    </lineage>
</organism>
<reference evidence="2" key="1">
    <citation type="submission" date="2014-09" db="EMBL/GenBank/DDBJ databases">
        <authorList>
            <person name="Mudge J."/>
            <person name="Ramaraj T."/>
            <person name="Lindquist I.E."/>
            <person name="Bharti A.K."/>
            <person name="Sundararajan A."/>
            <person name="Cameron C.T."/>
            <person name="Woodward J.E."/>
            <person name="May G.D."/>
            <person name="Brubaker C."/>
            <person name="Broadhvest J."/>
            <person name="Wilkins T.A."/>
        </authorList>
    </citation>
    <scope>NUCLEOTIDE SEQUENCE</scope>
    <source>
        <strain evidence="2">cv. AKA8401</strain>
    </source>
</reference>
<evidence type="ECO:0000313" key="1">
    <source>
        <dbReference type="EMBL" id="KHF99573.1"/>
    </source>
</evidence>